<feature type="non-terminal residue" evidence="1">
    <location>
        <position position="143"/>
    </location>
</feature>
<dbReference type="EMBL" id="CAJPIZ010029768">
    <property type="protein sequence ID" value="CAG2119775.1"/>
    <property type="molecule type" value="Genomic_DNA"/>
</dbReference>
<name>A0A7R9LL57_9ACAR</name>
<evidence type="ECO:0000313" key="1">
    <source>
        <dbReference type="EMBL" id="CAD7643716.1"/>
    </source>
</evidence>
<accession>A0A7R9LL57</accession>
<dbReference type="OrthoDB" id="10028801at2759"/>
<sequence>MSREFLTVKTLANVSKRKSETVLASADEQRLGYNNQLISEDIIELSVIVSALRRAEQVIQKKPNSKDMSSANNALEDQLFTITASTTLDSSCDFDTTFLHNANNDKCLYGENRDSFDDFGINKMSHNFLYKSQPDILIINQLT</sequence>
<dbReference type="EMBL" id="OC884343">
    <property type="protein sequence ID" value="CAD7643716.1"/>
    <property type="molecule type" value="Genomic_DNA"/>
</dbReference>
<keyword evidence="2" id="KW-1185">Reference proteome</keyword>
<evidence type="ECO:0000313" key="2">
    <source>
        <dbReference type="Proteomes" id="UP000759131"/>
    </source>
</evidence>
<organism evidence="1">
    <name type="scientific">Medioppia subpectinata</name>
    <dbReference type="NCBI Taxonomy" id="1979941"/>
    <lineage>
        <taxon>Eukaryota</taxon>
        <taxon>Metazoa</taxon>
        <taxon>Ecdysozoa</taxon>
        <taxon>Arthropoda</taxon>
        <taxon>Chelicerata</taxon>
        <taxon>Arachnida</taxon>
        <taxon>Acari</taxon>
        <taxon>Acariformes</taxon>
        <taxon>Sarcoptiformes</taxon>
        <taxon>Oribatida</taxon>
        <taxon>Brachypylina</taxon>
        <taxon>Oppioidea</taxon>
        <taxon>Oppiidae</taxon>
        <taxon>Medioppia</taxon>
    </lineage>
</organism>
<dbReference type="Proteomes" id="UP000759131">
    <property type="component" value="Unassembled WGS sequence"/>
</dbReference>
<reference evidence="1" key="1">
    <citation type="submission" date="2020-11" db="EMBL/GenBank/DDBJ databases">
        <authorList>
            <person name="Tran Van P."/>
        </authorList>
    </citation>
    <scope>NUCLEOTIDE SEQUENCE</scope>
</reference>
<proteinExistence type="predicted"/>
<gene>
    <name evidence="1" type="ORF">OSB1V03_LOCUS19722</name>
</gene>
<protein>
    <submittedName>
        <fullName evidence="1">Uncharacterized protein</fullName>
    </submittedName>
</protein>
<dbReference type="AlphaFoldDB" id="A0A7R9LL57"/>